<keyword evidence="1 9" id="KW-0444">Lipid biosynthesis</keyword>
<dbReference type="NCBIfam" id="TIGR01768">
    <property type="entry name" value="GGGP-family"/>
    <property type="match status" value="1"/>
</dbReference>
<feature type="binding site" evidence="9">
    <location>
        <begin position="223"/>
        <end position="224"/>
    </location>
    <ligand>
        <name>sn-glycerol 1-phosphate</name>
        <dbReference type="ChEBI" id="CHEBI:57685"/>
    </ligand>
</feature>
<evidence type="ECO:0000256" key="4">
    <source>
        <dbReference type="ARBA" id="ARBA00022842"/>
    </source>
</evidence>
<dbReference type="Proteomes" id="UP000249248">
    <property type="component" value="Unassembled WGS sequence"/>
</dbReference>
<sequence length="243" mass="26079">MNSIQQKLKDGKRKIAILIDPEKMHSEVRLVPLLKKINLLKPDFIFVGGSTVTAQEINTCIAIIKALTTIPVVIFPGAQTQVCPNADAILFLSLISGRNPDYLIGHQVKSAHLIKEMKLTPIPTGYILIDGEKNSSVAYVSQTTPIPNDQISIAVKTAIAGQMLGLSTIFMDAGSGAKRAINAEMIAAVKSNITIPLIIGGGIRTIDGVDAAFEAGADVVVIGNKVEEDMDFLLDLKNCLYQK</sequence>
<dbReference type="Pfam" id="PF01884">
    <property type="entry name" value="PcrB"/>
    <property type="match status" value="1"/>
</dbReference>
<gene>
    <name evidence="10" type="ORF">DNU06_12380</name>
</gene>
<evidence type="ECO:0000256" key="6">
    <source>
        <dbReference type="ARBA" id="ARBA00023209"/>
    </source>
</evidence>
<dbReference type="SUPFAM" id="SSF51395">
    <property type="entry name" value="FMN-linked oxidoreductases"/>
    <property type="match status" value="1"/>
</dbReference>
<evidence type="ECO:0000256" key="7">
    <source>
        <dbReference type="ARBA" id="ARBA00023264"/>
    </source>
</evidence>
<organism evidence="10 11">
    <name type="scientific">Putridiphycobacter roseus</name>
    <dbReference type="NCBI Taxonomy" id="2219161"/>
    <lineage>
        <taxon>Bacteria</taxon>
        <taxon>Pseudomonadati</taxon>
        <taxon>Bacteroidota</taxon>
        <taxon>Flavobacteriia</taxon>
        <taxon>Flavobacteriales</taxon>
        <taxon>Crocinitomicaceae</taxon>
        <taxon>Putridiphycobacter</taxon>
    </lineage>
</organism>
<dbReference type="PANTHER" id="PTHR40029:SF2">
    <property type="entry name" value="HEPTAPRENYLGLYCERYL PHOSPHATE SYNTHASE"/>
    <property type="match status" value="1"/>
</dbReference>
<dbReference type="GO" id="GO:0005737">
    <property type="term" value="C:cytoplasm"/>
    <property type="evidence" value="ECO:0007669"/>
    <property type="project" value="InterPro"/>
</dbReference>
<name>A0A2W1NBF7_9FLAO</name>
<feature type="binding site" evidence="9">
    <location>
        <position position="50"/>
    </location>
    <ligand>
        <name>Mg(2+)</name>
        <dbReference type="ChEBI" id="CHEBI:18420"/>
    </ligand>
</feature>
<dbReference type="EC" id="2.5.1.41" evidence="9"/>
<evidence type="ECO:0000256" key="8">
    <source>
        <dbReference type="ARBA" id="ARBA00047288"/>
    </source>
</evidence>
<keyword evidence="3 9" id="KW-0479">Metal-binding</keyword>
<keyword evidence="2 9" id="KW-0808">Transferase</keyword>
<keyword evidence="7 9" id="KW-1208">Phospholipid metabolism</keyword>
<dbReference type="GO" id="GO:0000287">
    <property type="term" value="F:magnesium ion binding"/>
    <property type="evidence" value="ECO:0007669"/>
    <property type="project" value="UniProtKB-UniRule"/>
</dbReference>
<comment type="cofactor">
    <cofactor evidence="9">
        <name>Mg(2+)</name>
        <dbReference type="ChEBI" id="CHEBI:18420"/>
    </cofactor>
</comment>
<dbReference type="GO" id="GO:0047294">
    <property type="term" value="F:phosphoglycerol geranylgeranyltransferase activity"/>
    <property type="evidence" value="ECO:0007669"/>
    <property type="project" value="UniProtKB-UniRule"/>
</dbReference>
<dbReference type="Gene3D" id="3.20.20.390">
    <property type="entry name" value="FMN-linked oxidoreductases"/>
    <property type="match status" value="1"/>
</dbReference>
<dbReference type="OrthoDB" id="9807235at2"/>
<accession>A0A2W1NBF7</accession>
<keyword evidence="11" id="KW-1185">Reference proteome</keyword>
<comment type="caution">
    <text evidence="10">The sequence shown here is derived from an EMBL/GenBank/DDBJ whole genome shotgun (WGS) entry which is preliminary data.</text>
</comment>
<dbReference type="NCBIfam" id="TIGR01769">
    <property type="entry name" value="GGGP"/>
    <property type="match status" value="1"/>
</dbReference>
<dbReference type="NCBIfam" id="NF003198">
    <property type="entry name" value="PRK04169.1-2"/>
    <property type="match status" value="1"/>
</dbReference>
<comment type="caution">
    <text evidence="9">Lacks conserved residue(s) required for the propagation of feature annotation.</text>
</comment>
<reference evidence="10 11" key="1">
    <citation type="submission" date="2018-06" db="EMBL/GenBank/DDBJ databases">
        <title>The draft genome sequence of Crocinitomix sp. SM1701.</title>
        <authorList>
            <person name="Zhang X."/>
        </authorList>
    </citation>
    <scope>NUCLEOTIDE SEQUENCE [LARGE SCALE GENOMIC DNA]</scope>
    <source>
        <strain evidence="10 11">SM1701</strain>
    </source>
</reference>
<keyword evidence="4 9" id="KW-0460">Magnesium</keyword>
<feature type="binding site" evidence="9">
    <location>
        <begin position="170"/>
        <end position="176"/>
    </location>
    <ligand>
        <name>sn-glycerol 1-phosphate</name>
        <dbReference type="ChEBI" id="CHEBI:57685"/>
    </ligand>
</feature>
<dbReference type="InterPro" id="IPR038597">
    <property type="entry name" value="GGGP/HepGP_synthase_sf"/>
</dbReference>
<proteinExistence type="inferred from homology"/>
<dbReference type="EMBL" id="QKSB01000007">
    <property type="protein sequence ID" value="PZE16645.1"/>
    <property type="molecule type" value="Genomic_DNA"/>
</dbReference>
<evidence type="ECO:0000313" key="11">
    <source>
        <dbReference type="Proteomes" id="UP000249248"/>
    </source>
</evidence>
<evidence type="ECO:0000256" key="5">
    <source>
        <dbReference type="ARBA" id="ARBA00023098"/>
    </source>
</evidence>
<dbReference type="RefSeq" id="WP_111063661.1">
    <property type="nucleotide sequence ID" value="NZ_JBHUCU010000017.1"/>
</dbReference>
<comment type="catalytic activity">
    <reaction evidence="8 9">
        <text>sn-glycerol 1-phosphate + (2E,6E,10E)-geranylgeranyl diphosphate = sn-3-O-(geranylgeranyl)glycerol 1-phosphate + diphosphate</text>
        <dbReference type="Rhea" id="RHEA:23404"/>
        <dbReference type="ChEBI" id="CHEBI:33019"/>
        <dbReference type="ChEBI" id="CHEBI:57677"/>
        <dbReference type="ChEBI" id="CHEBI:57685"/>
        <dbReference type="ChEBI" id="CHEBI:58756"/>
        <dbReference type="EC" id="2.5.1.41"/>
    </reaction>
</comment>
<dbReference type="InterPro" id="IPR039074">
    <property type="entry name" value="GGGP/HepGP_synthase_I"/>
</dbReference>
<dbReference type="GO" id="GO:0046474">
    <property type="term" value="P:glycerophospholipid biosynthetic process"/>
    <property type="evidence" value="ECO:0007669"/>
    <property type="project" value="UniProtKB-UniRule"/>
</dbReference>
<evidence type="ECO:0000256" key="9">
    <source>
        <dbReference type="HAMAP-Rule" id="MF_00112"/>
    </source>
</evidence>
<keyword evidence="6 9" id="KW-0594">Phospholipid biosynthesis</keyword>
<dbReference type="PANTHER" id="PTHR40029">
    <property type="match status" value="1"/>
</dbReference>
<protein>
    <recommendedName>
        <fullName evidence="9">Geranylgeranylglyceryl phosphate synthase</fullName>
        <shortName evidence="9">GGGP synthase</shortName>
        <shortName evidence="9">GGGPS</shortName>
        <ecNumber evidence="9">2.5.1.41</ecNumber>
    </recommendedName>
    <alternativeName>
        <fullName evidence="9">(S)-3-O-geranylgeranylglyceryl phosphate synthase</fullName>
    </alternativeName>
    <alternativeName>
        <fullName evidence="9">Phosphoglycerol geranylgeranyltransferase</fullName>
    </alternativeName>
</protein>
<evidence type="ECO:0000256" key="2">
    <source>
        <dbReference type="ARBA" id="ARBA00022679"/>
    </source>
</evidence>
<dbReference type="GO" id="GO:0120536">
    <property type="term" value="F:heptaprenylglyceryl phosphate synthase activity"/>
    <property type="evidence" value="ECO:0007669"/>
    <property type="project" value="UniProtKB-ARBA"/>
</dbReference>
<comment type="function">
    <text evidence="9">Prenyltransferase that catalyzes the transfer of the geranylgeranyl moiety of geranylgeranyl diphosphate (GGPP) to the C3 hydroxyl of sn-glycerol-1-phosphate (G1P).</text>
</comment>
<feature type="binding site" evidence="9">
    <location>
        <begin position="201"/>
        <end position="202"/>
    </location>
    <ligand>
        <name>sn-glycerol 1-phosphate</name>
        <dbReference type="ChEBI" id="CHEBI:57685"/>
    </ligand>
</feature>
<dbReference type="AlphaFoldDB" id="A0A2W1NBF7"/>
<evidence type="ECO:0000256" key="1">
    <source>
        <dbReference type="ARBA" id="ARBA00022516"/>
    </source>
</evidence>
<comment type="similarity">
    <text evidence="9">Belongs to the GGGP/HepGP synthase family. Group II subfamily.</text>
</comment>
<feature type="binding site" evidence="9">
    <location>
        <position position="20"/>
    </location>
    <ligand>
        <name>Mg(2+)</name>
        <dbReference type="ChEBI" id="CHEBI:18420"/>
    </ligand>
</feature>
<dbReference type="InterPro" id="IPR010946">
    <property type="entry name" value="GGGP_synth"/>
</dbReference>
<dbReference type="InterPro" id="IPR008205">
    <property type="entry name" value="GGGP_HepGP_synthase"/>
</dbReference>
<dbReference type="HAMAP" id="MF_00112">
    <property type="entry name" value="GGGP_HepGP_synthase"/>
    <property type="match status" value="1"/>
</dbReference>
<evidence type="ECO:0000313" key="10">
    <source>
        <dbReference type="EMBL" id="PZE16645.1"/>
    </source>
</evidence>
<evidence type="ECO:0000256" key="3">
    <source>
        <dbReference type="ARBA" id="ARBA00022723"/>
    </source>
</evidence>
<keyword evidence="5 9" id="KW-0443">Lipid metabolism</keyword>